<name>A0A4U5JBK0_9EURY</name>
<dbReference type="EMBL" id="QKNX01000004">
    <property type="protein sequence ID" value="TKR25208.1"/>
    <property type="molecule type" value="Genomic_DNA"/>
</dbReference>
<feature type="transmembrane region" description="Helical" evidence="1">
    <location>
        <begin position="67"/>
        <end position="87"/>
    </location>
</feature>
<evidence type="ECO:0000313" key="3">
    <source>
        <dbReference type="Proteomes" id="UP000308037"/>
    </source>
</evidence>
<protein>
    <submittedName>
        <fullName evidence="2">Uncharacterized protein</fullName>
    </submittedName>
</protein>
<gene>
    <name evidence="2" type="ORF">DM868_10540</name>
</gene>
<keyword evidence="1" id="KW-1133">Transmembrane helix</keyword>
<reference evidence="2 3" key="1">
    <citation type="submission" date="2019-04" db="EMBL/GenBank/DDBJ databases">
        <title>Natronomonas sp. F20-122 a newhaloarchaeon isolated from a saline saltern of Isla Bacuta, Huelva, Spain.</title>
        <authorList>
            <person name="Duran-Viseras A."/>
            <person name="Sanchez-Porro C."/>
            <person name="Ventosa A."/>
        </authorList>
    </citation>
    <scope>NUCLEOTIDE SEQUENCE [LARGE SCALE GENOMIC DNA]</scope>
    <source>
        <strain evidence="2 3">F20-122</strain>
    </source>
</reference>
<evidence type="ECO:0000256" key="1">
    <source>
        <dbReference type="SAM" id="Phobius"/>
    </source>
</evidence>
<keyword evidence="1" id="KW-0472">Membrane</keyword>
<feature type="transmembrane region" description="Helical" evidence="1">
    <location>
        <begin position="28"/>
        <end position="55"/>
    </location>
</feature>
<keyword evidence="3" id="KW-1185">Reference proteome</keyword>
<accession>A0A4U5JBK0</accession>
<sequence>MSVRRIVFAPLYLLADWTDDNPISALGAVVALGALAALLVSTSLSSGAISGGLALDSTTAERFVDTAIERPAYLAAAVVGLTMVVFYDG</sequence>
<dbReference type="Proteomes" id="UP000308037">
    <property type="component" value="Unassembled WGS sequence"/>
</dbReference>
<dbReference type="AlphaFoldDB" id="A0A4U5JBK0"/>
<keyword evidence="1" id="KW-0812">Transmembrane</keyword>
<dbReference type="RefSeq" id="WP_137276847.1">
    <property type="nucleotide sequence ID" value="NZ_QKNX01000004.1"/>
</dbReference>
<evidence type="ECO:0000313" key="2">
    <source>
        <dbReference type="EMBL" id="TKR25208.1"/>
    </source>
</evidence>
<proteinExistence type="predicted"/>
<comment type="caution">
    <text evidence="2">The sequence shown here is derived from an EMBL/GenBank/DDBJ whole genome shotgun (WGS) entry which is preliminary data.</text>
</comment>
<organism evidence="2 3">
    <name type="scientific">Natronomonas salsuginis</name>
    <dbReference type="NCBI Taxonomy" id="2217661"/>
    <lineage>
        <taxon>Archaea</taxon>
        <taxon>Methanobacteriati</taxon>
        <taxon>Methanobacteriota</taxon>
        <taxon>Stenosarchaea group</taxon>
        <taxon>Halobacteria</taxon>
        <taxon>Halobacteriales</taxon>
        <taxon>Natronomonadaceae</taxon>
        <taxon>Natronomonas</taxon>
    </lineage>
</organism>
<dbReference type="OrthoDB" id="384903at2157"/>